<dbReference type="Pfam" id="PF00067">
    <property type="entry name" value="p450"/>
    <property type="match status" value="1"/>
</dbReference>
<dbReference type="GO" id="GO:0016705">
    <property type="term" value="F:oxidoreductase activity, acting on paired donors, with incorporation or reduction of molecular oxygen"/>
    <property type="evidence" value="ECO:0007669"/>
    <property type="project" value="InterPro"/>
</dbReference>
<name>A0AAD4JLX3_PERFH</name>
<keyword evidence="7" id="KW-1133">Transmembrane helix</keyword>
<evidence type="ECO:0000256" key="4">
    <source>
        <dbReference type="ARBA" id="ARBA00022617"/>
    </source>
</evidence>
<gene>
    <name evidence="15" type="ORF">C2S53_001132</name>
</gene>
<evidence type="ECO:0000256" key="6">
    <source>
        <dbReference type="ARBA" id="ARBA00022723"/>
    </source>
</evidence>
<comment type="caution">
    <text evidence="15">The sequence shown here is derived from an EMBL/GenBank/DDBJ whole genome shotgun (WGS) entry which is preliminary data.</text>
</comment>
<dbReference type="PANTHER" id="PTHR47950:SF4">
    <property type="entry name" value="GERANIOL 8-HYDROXYLASE-LIKE"/>
    <property type="match status" value="1"/>
</dbReference>
<dbReference type="PANTHER" id="PTHR47950">
    <property type="entry name" value="CYTOCHROME P450, FAMILY 76, SUBFAMILY C, POLYPEPTIDE 5-RELATED"/>
    <property type="match status" value="1"/>
</dbReference>
<protein>
    <recommendedName>
        <fullName evidence="17">Cytochrome P450</fullName>
    </recommendedName>
</protein>
<dbReference type="InterPro" id="IPR001128">
    <property type="entry name" value="Cyt_P450"/>
</dbReference>
<dbReference type="PROSITE" id="PS00086">
    <property type="entry name" value="CYTOCHROME_P450"/>
    <property type="match status" value="1"/>
</dbReference>
<dbReference type="GO" id="GO:0016020">
    <property type="term" value="C:membrane"/>
    <property type="evidence" value="ECO:0007669"/>
    <property type="project" value="UniProtKB-SubCell"/>
</dbReference>
<dbReference type="InterPro" id="IPR017972">
    <property type="entry name" value="Cyt_P450_CS"/>
</dbReference>
<feature type="binding site" description="axial binding residue" evidence="12">
    <location>
        <position position="440"/>
    </location>
    <ligand>
        <name>heme</name>
        <dbReference type="ChEBI" id="CHEBI:30413"/>
    </ligand>
    <ligandPart>
        <name>Fe</name>
        <dbReference type="ChEBI" id="CHEBI:18248"/>
    </ligandPart>
</feature>
<evidence type="ECO:0000256" key="5">
    <source>
        <dbReference type="ARBA" id="ARBA00022692"/>
    </source>
</evidence>
<evidence type="ECO:0000256" key="8">
    <source>
        <dbReference type="ARBA" id="ARBA00023002"/>
    </source>
</evidence>
<feature type="chain" id="PRO_5042106807" description="Cytochrome P450" evidence="14">
    <location>
        <begin position="20"/>
        <end position="496"/>
    </location>
</feature>
<evidence type="ECO:0000256" key="1">
    <source>
        <dbReference type="ARBA" id="ARBA00001971"/>
    </source>
</evidence>
<evidence type="ECO:0000256" key="12">
    <source>
        <dbReference type="PIRSR" id="PIRSR602401-1"/>
    </source>
</evidence>
<keyword evidence="16" id="KW-1185">Reference proteome</keyword>
<evidence type="ECO:0000313" key="16">
    <source>
        <dbReference type="Proteomes" id="UP001190926"/>
    </source>
</evidence>
<dbReference type="GO" id="GO:0004497">
    <property type="term" value="F:monooxygenase activity"/>
    <property type="evidence" value="ECO:0007669"/>
    <property type="project" value="UniProtKB-KW"/>
</dbReference>
<evidence type="ECO:0000256" key="14">
    <source>
        <dbReference type="SAM" id="SignalP"/>
    </source>
</evidence>
<comment type="cofactor">
    <cofactor evidence="1 12">
        <name>heme</name>
        <dbReference type="ChEBI" id="CHEBI:30413"/>
    </cofactor>
</comment>
<keyword evidence="9 12" id="KW-0408">Iron</keyword>
<dbReference type="GO" id="GO:0020037">
    <property type="term" value="F:heme binding"/>
    <property type="evidence" value="ECO:0007669"/>
    <property type="project" value="InterPro"/>
</dbReference>
<dbReference type="InterPro" id="IPR002401">
    <property type="entry name" value="Cyt_P450_E_grp-I"/>
</dbReference>
<keyword evidence="14" id="KW-0732">Signal</keyword>
<evidence type="ECO:0000256" key="2">
    <source>
        <dbReference type="ARBA" id="ARBA00004167"/>
    </source>
</evidence>
<proteinExistence type="inferred from homology"/>
<keyword evidence="10 13" id="KW-0503">Monooxygenase</keyword>
<keyword evidence="5" id="KW-0812">Transmembrane</keyword>
<reference evidence="15 16" key="1">
    <citation type="journal article" date="2021" name="Nat. Commun.">
        <title>Incipient diploidization of the medicinal plant Perilla within 10,000 years.</title>
        <authorList>
            <person name="Zhang Y."/>
            <person name="Shen Q."/>
            <person name="Leng L."/>
            <person name="Zhang D."/>
            <person name="Chen S."/>
            <person name="Shi Y."/>
            <person name="Ning Z."/>
            <person name="Chen S."/>
        </authorList>
    </citation>
    <scope>NUCLEOTIDE SEQUENCE [LARGE SCALE GENOMIC DNA]</scope>
    <source>
        <strain evidence="16">cv. PC099</strain>
    </source>
</reference>
<dbReference type="Gene3D" id="1.10.630.10">
    <property type="entry name" value="Cytochrome P450"/>
    <property type="match status" value="1"/>
</dbReference>
<comment type="similarity">
    <text evidence="3 13">Belongs to the cytochrome P450 family.</text>
</comment>
<evidence type="ECO:0000256" key="10">
    <source>
        <dbReference type="ARBA" id="ARBA00023033"/>
    </source>
</evidence>
<dbReference type="GO" id="GO:0005506">
    <property type="term" value="F:iron ion binding"/>
    <property type="evidence" value="ECO:0007669"/>
    <property type="project" value="InterPro"/>
</dbReference>
<evidence type="ECO:0000256" key="11">
    <source>
        <dbReference type="ARBA" id="ARBA00023136"/>
    </source>
</evidence>
<dbReference type="EMBL" id="SDAM02000020">
    <property type="protein sequence ID" value="KAH6836266.1"/>
    <property type="molecule type" value="Genomic_DNA"/>
</dbReference>
<organism evidence="15 16">
    <name type="scientific">Perilla frutescens var. hirtella</name>
    <name type="common">Perilla citriodora</name>
    <name type="synonym">Perilla setoyensis</name>
    <dbReference type="NCBI Taxonomy" id="608512"/>
    <lineage>
        <taxon>Eukaryota</taxon>
        <taxon>Viridiplantae</taxon>
        <taxon>Streptophyta</taxon>
        <taxon>Embryophyta</taxon>
        <taxon>Tracheophyta</taxon>
        <taxon>Spermatophyta</taxon>
        <taxon>Magnoliopsida</taxon>
        <taxon>eudicotyledons</taxon>
        <taxon>Gunneridae</taxon>
        <taxon>Pentapetalae</taxon>
        <taxon>asterids</taxon>
        <taxon>lamiids</taxon>
        <taxon>Lamiales</taxon>
        <taxon>Lamiaceae</taxon>
        <taxon>Nepetoideae</taxon>
        <taxon>Elsholtzieae</taxon>
        <taxon>Perilla</taxon>
    </lineage>
</organism>
<sequence>MEFLSLVVVAVSFMAVVLAWLGPRKGKGKKLPPGPYQYPIVGNLFQLGERPHHSFAELAKEYGPLMSIRLGSVLNAVVTSPQLSKDVLTLPGFNGRHAGQAVHVHDVPKMSMSFLPVASDKWKFMRKISREQIFANHSLDSSQVVRHENLLHLIDYIGKCCDGGRAVNIREAAFTITVNLMSATLFSTRVADFESESTGQFKEILEGVSDVVGEPNFADFFPILERFDPQTVKRRSGKLIERLLRLMKAQVDQRVEFRRANPNAPKKNDFLETLLDISLGNEEQMTFQEIEHALFELYLGGTVSSASTIEWVMTELLRQKDKLSKATSEVRKVLGGKKLIQDSDITTRLPYLQAVINETFRLHPPAPLLFPRSTEEDMELGGYLIPKDTRMILNVWAMGRDPSVWDNAESFEPDRFLDANIDYKGLHFNLIPFGSGKRICPGLPLAHRVIHEATAALIGNFDWEFAAGEKDRNHEHFTGLTLRRQAPLKAIPLKPN</sequence>
<evidence type="ECO:0000256" key="9">
    <source>
        <dbReference type="ARBA" id="ARBA00023004"/>
    </source>
</evidence>
<dbReference type="GO" id="GO:0016114">
    <property type="term" value="P:terpenoid biosynthetic process"/>
    <property type="evidence" value="ECO:0007669"/>
    <property type="project" value="UniProtKB-ARBA"/>
</dbReference>
<keyword evidence="6 12" id="KW-0479">Metal-binding</keyword>
<dbReference type="PRINTS" id="PR00385">
    <property type="entry name" value="P450"/>
</dbReference>
<keyword evidence="11" id="KW-0472">Membrane</keyword>
<evidence type="ECO:0008006" key="17">
    <source>
        <dbReference type="Google" id="ProtNLM"/>
    </source>
</evidence>
<dbReference type="PRINTS" id="PR00463">
    <property type="entry name" value="EP450I"/>
</dbReference>
<comment type="subcellular location">
    <subcellularLocation>
        <location evidence="2">Membrane</location>
        <topology evidence="2">Single-pass membrane protein</topology>
    </subcellularLocation>
</comment>
<evidence type="ECO:0000256" key="7">
    <source>
        <dbReference type="ARBA" id="ARBA00022989"/>
    </source>
</evidence>
<dbReference type="Proteomes" id="UP001190926">
    <property type="component" value="Unassembled WGS sequence"/>
</dbReference>
<keyword evidence="8 13" id="KW-0560">Oxidoreductase</keyword>
<evidence type="ECO:0000313" key="15">
    <source>
        <dbReference type="EMBL" id="KAH6836266.1"/>
    </source>
</evidence>
<evidence type="ECO:0000256" key="3">
    <source>
        <dbReference type="ARBA" id="ARBA00010617"/>
    </source>
</evidence>
<feature type="signal peptide" evidence="14">
    <location>
        <begin position="1"/>
        <end position="19"/>
    </location>
</feature>
<evidence type="ECO:0000256" key="13">
    <source>
        <dbReference type="RuleBase" id="RU000461"/>
    </source>
</evidence>
<keyword evidence="4 12" id="KW-0349">Heme</keyword>
<dbReference type="SUPFAM" id="SSF48264">
    <property type="entry name" value="Cytochrome P450"/>
    <property type="match status" value="1"/>
</dbReference>
<dbReference type="FunFam" id="1.10.630.10:FF:000126">
    <property type="entry name" value="Predicted protein"/>
    <property type="match status" value="1"/>
</dbReference>
<accession>A0AAD4JLX3</accession>
<dbReference type="InterPro" id="IPR036396">
    <property type="entry name" value="Cyt_P450_sf"/>
</dbReference>
<dbReference type="AlphaFoldDB" id="A0AAD4JLX3"/>